<feature type="compositionally biased region" description="Basic and acidic residues" evidence="1">
    <location>
        <begin position="25"/>
        <end position="42"/>
    </location>
</feature>
<protein>
    <submittedName>
        <fullName evidence="2">Uncharacterized protein</fullName>
    </submittedName>
</protein>
<evidence type="ECO:0000256" key="1">
    <source>
        <dbReference type="SAM" id="MobiDB-lite"/>
    </source>
</evidence>
<gene>
    <name evidence="2" type="ORF">FRZ03_20470</name>
</gene>
<proteinExistence type="predicted"/>
<dbReference type="AlphaFoldDB" id="A0A5C6JME3"/>
<comment type="caution">
    <text evidence="2">The sequence shown here is derived from an EMBL/GenBank/DDBJ whole genome shotgun (WGS) entry which is preliminary data.</text>
</comment>
<dbReference type="RefSeq" id="WP_146466606.1">
    <property type="nucleotide sequence ID" value="NZ_VOGW01000115.1"/>
</dbReference>
<reference evidence="2" key="1">
    <citation type="journal article" date="2019" name="Microbiol. Resour. Announc.">
        <title>Draft Genomic Sequences of Streptomyces misionensis and Streptomyces albidoflavus, bacteria applied for phytopathogen biocontrol.</title>
        <authorList>
            <person name="Pylro V."/>
            <person name="Dias A."/>
            <person name="Andreote F."/>
            <person name="Varani A."/>
            <person name="Andreote C."/>
            <person name="Bernardo E."/>
            <person name="Martins T."/>
        </authorList>
    </citation>
    <scope>NUCLEOTIDE SEQUENCE [LARGE SCALE GENOMIC DNA]</scope>
    <source>
        <strain evidence="2">66</strain>
    </source>
</reference>
<sequence>MKDIFARVLTRVRDTLSGRRDLAEYENREAEHHSPHNRDAGLARHYIPTAPQIPTGGPGTM</sequence>
<dbReference type="Proteomes" id="UP000320481">
    <property type="component" value="Unassembled WGS sequence"/>
</dbReference>
<name>A0A5C6JME3_9ACTN</name>
<organism evidence="2 3">
    <name type="scientific">Streptomyces misionensis</name>
    <dbReference type="NCBI Taxonomy" id="67331"/>
    <lineage>
        <taxon>Bacteria</taxon>
        <taxon>Bacillati</taxon>
        <taxon>Actinomycetota</taxon>
        <taxon>Actinomycetes</taxon>
        <taxon>Kitasatosporales</taxon>
        <taxon>Streptomycetaceae</taxon>
        <taxon>Streptomyces</taxon>
    </lineage>
</organism>
<evidence type="ECO:0000313" key="2">
    <source>
        <dbReference type="EMBL" id="TWV41865.1"/>
    </source>
</evidence>
<evidence type="ECO:0000313" key="3">
    <source>
        <dbReference type="Proteomes" id="UP000320481"/>
    </source>
</evidence>
<dbReference type="EMBL" id="VOGW01000115">
    <property type="protein sequence ID" value="TWV41865.1"/>
    <property type="molecule type" value="Genomic_DNA"/>
</dbReference>
<accession>A0A5C6JME3</accession>
<keyword evidence="3" id="KW-1185">Reference proteome</keyword>
<feature type="region of interest" description="Disordered" evidence="1">
    <location>
        <begin position="25"/>
        <end position="61"/>
    </location>
</feature>